<reference evidence="1 2" key="1">
    <citation type="submission" date="2020-04" db="EMBL/GenBank/DDBJ databases">
        <title>MicrobeNet Type strains.</title>
        <authorList>
            <person name="Nicholson A.C."/>
        </authorList>
    </citation>
    <scope>NUCLEOTIDE SEQUENCE [LARGE SCALE GENOMIC DNA]</scope>
    <source>
        <strain evidence="1 2">ATCC 23612</strain>
    </source>
</reference>
<keyword evidence="2" id="KW-1185">Reference proteome</keyword>
<gene>
    <name evidence="1" type="ORF">HGB44_08065</name>
</gene>
<name>A0A7X6RPX8_9ACTN</name>
<dbReference type="Proteomes" id="UP000553209">
    <property type="component" value="Unassembled WGS sequence"/>
</dbReference>
<accession>A0A7X6RPX8</accession>
<evidence type="ECO:0000313" key="1">
    <source>
        <dbReference type="EMBL" id="NKY97627.1"/>
    </source>
</evidence>
<dbReference type="RefSeq" id="WP_061078371.1">
    <property type="nucleotide sequence ID" value="NZ_JAAXPG010000006.1"/>
</dbReference>
<evidence type="ECO:0000313" key="2">
    <source>
        <dbReference type="Proteomes" id="UP000553209"/>
    </source>
</evidence>
<sequence length="114" mass="12500">MPLPLIAWAVAAGGAAAAAYVARRMSRDEEFAGRVREVAGSFGRTVSASDELDGLLEMEEPVAMRHLDARAPRMSAQEWDDFSGAVHARVTNPYEDEGTKARTRRLYSYAGNLR</sequence>
<organism evidence="1 2">
    <name type="scientific">Nocardiopsis alborubida</name>
    <dbReference type="NCBI Taxonomy" id="146802"/>
    <lineage>
        <taxon>Bacteria</taxon>
        <taxon>Bacillati</taxon>
        <taxon>Actinomycetota</taxon>
        <taxon>Actinomycetes</taxon>
        <taxon>Streptosporangiales</taxon>
        <taxon>Nocardiopsidaceae</taxon>
        <taxon>Nocardiopsis</taxon>
    </lineage>
</organism>
<proteinExistence type="predicted"/>
<dbReference type="EMBL" id="JAAXPG010000006">
    <property type="protein sequence ID" value="NKY97627.1"/>
    <property type="molecule type" value="Genomic_DNA"/>
</dbReference>
<comment type="caution">
    <text evidence="1">The sequence shown here is derived from an EMBL/GenBank/DDBJ whole genome shotgun (WGS) entry which is preliminary data.</text>
</comment>
<dbReference type="AlphaFoldDB" id="A0A7X6RPX8"/>
<protein>
    <submittedName>
        <fullName evidence="1">Uncharacterized protein</fullName>
    </submittedName>
</protein>